<feature type="domain" description="ABC transmembrane type-1" evidence="15">
    <location>
        <begin position="84"/>
        <end position="365"/>
    </location>
</feature>
<dbReference type="Proteomes" id="UP000487350">
    <property type="component" value="Unassembled WGS sequence"/>
</dbReference>
<keyword evidence="2" id="KW-0813">Transport</keyword>
<dbReference type="GO" id="GO:0005524">
    <property type="term" value="F:ATP binding"/>
    <property type="evidence" value="ECO:0007669"/>
    <property type="project" value="UniProtKB-KW"/>
</dbReference>
<keyword evidence="4 13" id="KW-0812">Transmembrane</keyword>
<dbReference type="Gene3D" id="3.40.50.300">
    <property type="entry name" value="P-loop containing nucleotide triphosphate hydrolases"/>
    <property type="match status" value="1"/>
</dbReference>
<protein>
    <recommendedName>
        <fullName evidence="12">Cyclolysin secretion/processing ATP-binding protein CyaB</fullName>
    </recommendedName>
</protein>
<name>A0A844ARY3_9BURK</name>
<keyword evidence="9 13" id="KW-0472">Membrane</keyword>
<dbReference type="InterPro" id="IPR011527">
    <property type="entry name" value="ABC1_TM_dom"/>
</dbReference>
<dbReference type="OrthoDB" id="9806127at2"/>
<dbReference type="AlphaFoldDB" id="A0A844ARY3"/>
<dbReference type="PANTHER" id="PTHR43394:SF1">
    <property type="entry name" value="ATP-BINDING CASSETTE SUB-FAMILY B MEMBER 10, MITOCHONDRIAL"/>
    <property type="match status" value="1"/>
</dbReference>
<evidence type="ECO:0000259" key="14">
    <source>
        <dbReference type="PROSITE" id="PS50893"/>
    </source>
</evidence>
<dbReference type="PROSITE" id="PS50893">
    <property type="entry name" value="ABC_TRANSPORTER_2"/>
    <property type="match status" value="1"/>
</dbReference>
<keyword evidence="17" id="KW-1185">Reference proteome</keyword>
<comment type="function">
    <text evidence="10">Involved in the export of calmodulin-sensitive adenylate cyclase-hemolysin (cyclolysin).</text>
</comment>
<dbReference type="PANTHER" id="PTHR43394">
    <property type="entry name" value="ATP-DEPENDENT PERMEASE MDL1, MITOCHONDRIAL"/>
    <property type="match status" value="1"/>
</dbReference>
<evidence type="ECO:0000256" key="1">
    <source>
        <dbReference type="ARBA" id="ARBA00004651"/>
    </source>
</evidence>
<dbReference type="EMBL" id="WJBU01000005">
    <property type="protein sequence ID" value="MRD46814.1"/>
    <property type="molecule type" value="Genomic_DNA"/>
</dbReference>
<feature type="transmembrane region" description="Helical" evidence="13">
    <location>
        <begin position="220"/>
        <end position="237"/>
    </location>
</feature>
<evidence type="ECO:0000256" key="8">
    <source>
        <dbReference type="ARBA" id="ARBA00022989"/>
    </source>
</evidence>
<evidence type="ECO:0000256" key="10">
    <source>
        <dbReference type="ARBA" id="ARBA00055355"/>
    </source>
</evidence>
<dbReference type="PROSITE" id="PS00211">
    <property type="entry name" value="ABC_TRANSPORTER_1"/>
    <property type="match status" value="1"/>
</dbReference>
<keyword evidence="5" id="KW-0204">Cytolysis</keyword>
<dbReference type="InterPro" id="IPR003593">
    <property type="entry name" value="AAA+_ATPase"/>
</dbReference>
<feature type="transmembrane region" description="Helical" evidence="13">
    <location>
        <begin position="118"/>
        <end position="136"/>
    </location>
</feature>
<keyword evidence="3" id="KW-1003">Cell membrane</keyword>
<dbReference type="InterPro" id="IPR039421">
    <property type="entry name" value="Type_1_exporter"/>
</dbReference>
<dbReference type="PROSITE" id="PS50929">
    <property type="entry name" value="ABC_TM1F"/>
    <property type="match status" value="1"/>
</dbReference>
<keyword evidence="5" id="KW-0354">Hemolysis</keyword>
<comment type="caution">
    <text evidence="16">The sequence shown here is derived from an EMBL/GenBank/DDBJ whole genome shotgun (WGS) entry which is preliminary data.</text>
</comment>
<keyword evidence="6" id="KW-0547">Nucleotide-binding</keyword>
<evidence type="ECO:0000313" key="16">
    <source>
        <dbReference type="EMBL" id="MRD46814.1"/>
    </source>
</evidence>
<evidence type="ECO:0000256" key="11">
    <source>
        <dbReference type="ARBA" id="ARBA00061173"/>
    </source>
</evidence>
<comment type="similarity">
    <text evidence="11">Belongs to the ABC transporter superfamily. Cyclolysin exporter (TC 3.A.1.109.2) family.</text>
</comment>
<dbReference type="SMART" id="SM00382">
    <property type="entry name" value="AAA"/>
    <property type="match status" value="1"/>
</dbReference>
<evidence type="ECO:0000259" key="15">
    <source>
        <dbReference type="PROSITE" id="PS50929"/>
    </source>
</evidence>
<dbReference type="GO" id="GO:0016887">
    <property type="term" value="F:ATP hydrolysis activity"/>
    <property type="evidence" value="ECO:0007669"/>
    <property type="project" value="InterPro"/>
</dbReference>
<feature type="transmembrane region" description="Helical" evidence="13">
    <location>
        <begin position="302"/>
        <end position="325"/>
    </location>
</feature>
<dbReference type="Pfam" id="PF00005">
    <property type="entry name" value="ABC_tran"/>
    <property type="match status" value="1"/>
</dbReference>
<evidence type="ECO:0000256" key="2">
    <source>
        <dbReference type="ARBA" id="ARBA00022448"/>
    </source>
</evidence>
<dbReference type="Pfam" id="PF00664">
    <property type="entry name" value="ABC_membrane"/>
    <property type="match status" value="1"/>
</dbReference>
<evidence type="ECO:0000256" key="7">
    <source>
        <dbReference type="ARBA" id="ARBA00022840"/>
    </source>
</evidence>
<organism evidence="16 17">
    <name type="scientific">Caenimonas koreensis DSM 17982</name>
    <dbReference type="NCBI Taxonomy" id="1121255"/>
    <lineage>
        <taxon>Bacteria</taxon>
        <taxon>Pseudomonadati</taxon>
        <taxon>Pseudomonadota</taxon>
        <taxon>Betaproteobacteria</taxon>
        <taxon>Burkholderiales</taxon>
        <taxon>Comamonadaceae</taxon>
        <taxon>Caenimonas</taxon>
    </lineage>
</organism>
<evidence type="ECO:0000256" key="5">
    <source>
        <dbReference type="ARBA" id="ARBA00022735"/>
    </source>
</evidence>
<dbReference type="GO" id="GO:0031640">
    <property type="term" value="P:killing of cells of another organism"/>
    <property type="evidence" value="ECO:0007669"/>
    <property type="project" value="UniProtKB-KW"/>
</dbReference>
<gene>
    <name evidence="16" type="ORF">GHT07_05975</name>
</gene>
<dbReference type="InterPro" id="IPR017871">
    <property type="entry name" value="ABC_transporter-like_CS"/>
</dbReference>
<evidence type="ECO:0000256" key="3">
    <source>
        <dbReference type="ARBA" id="ARBA00022475"/>
    </source>
</evidence>
<keyword evidence="7 16" id="KW-0067">ATP-binding</keyword>
<dbReference type="Gene3D" id="1.20.1560.10">
    <property type="entry name" value="ABC transporter type 1, transmembrane domain"/>
    <property type="match status" value="1"/>
</dbReference>
<dbReference type="InterPro" id="IPR003439">
    <property type="entry name" value="ABC_transporter-like_ATP-bd"/>
</dbReference>
<evidence type="ECO:0000256" key="13">
    <source>
        <dbReference type="SAM" id="Phobius"/>
    </source>
</evidence>
<comment type="subcellular location">
    <subcellularLocation>
        <location evidence="1">Cell membrane</location>
        <topology evidence="1">Multi-pass membrane protein</topology>
    </subcellularLocation>
</comment>
<reference evidence="16 17" key="1">
    <citation type="submission" date="2019-11" db="EMBL/GenBank/DDBJ databases">
        <title>Caenimonas koreensis gen. nov., sp. nov., isolated from activated sludge.</title>
        <authorList>
            <person name="Seung H.R."/>
        </authorList>
    </citation>
    <scope>NUCLEOTIDE SEQUENCE [LARGE SCALE GENOMIC DNA]</scope>
    <source>
        <strain evidence="16 17">EMB320</strain>
    </source>
</reference>
<dbReference type="SUPFAM" id="SSF90123">
    <property type="entry name" value="ABC transporter transmembrane region"/>
    <property type="match status" value="1"/>
</dbReference>
<dbReference type="InterPro" id="IPR027417">
    <property type="entry name" value="P-loop_NTPase"/>
</dbReference>
<evidence type="ECO:0000256" key="6">
    <source>
        <dbReference type="ARBA" id="ARBA00022741"/>
    </source>
</evidence>
<dbReference type="InterPro" id="IPR036640">
    <property type="entry name" value="ABC1_TM_sf"/>
</dbReference>
<dbReference type="SUPFAM" id="SSF52540">
    <property type="entry name" value="P-loop containing nucleoside triphosphate hydrolases"/>
    <property type="match status" value="1"/>
</dbReference>
<sequence length="626" mass="66897">MDGFRRIAQPSAPVAIHPRAGLSASGIHAREVRRRVTCRPCLASVALRAASRAGHRQTMARNGFIAMNLAMLLGFARPHRGALALCIALTLGDTLVALAIPWLGGSFIAGILATQHRVSATILLALLGLLAVQAALKFANSYVAGRTTAHVLADLRVRVYEHLQSLPLSFHQQRSHGDLVALLTHEVGQLGQFITGTLLSIPSLLLAVAGSLIIMLRIDASLALIVALLVPVFYLTLKILGRRLRPLAQDLQQADAAAVAIAGENLSMLAAIKAFTREPQEVQRYAGQIAKVRALGVMEQRYYALLEPAMQLCAASAMVLLLWLAGDRIATARMSAQELVSFLLYAALLTRPVGSLAEVYGQTLMARGTLSRLQSVFEEQTESSREGGAVLAPAVGNIVFDNVTFAYPGRPAAVTGLHLDIRAGETVAITGENGAGKSTLAHLLMRLHELDCGAIRIDGTDITQVTLQSLRSQIGVVPQHVMLFNGTVRDNIGFGLAGASDEAIERAARAAQAHEFISELPQGYSSVIGDQGVRLSGGQRQRLALARALLKDPPILILDEATAMFDPEGERRFIADAKESLAHRTVILITHRPASLALADRIVRMEHGRVVATAMTATQHTPGIAS</sequence>
<dbReference type="GO" id="GO:0005886">
    <property type="term" value="C:plasma membrane"/>
    <property type="evidence" value="ECO:0007669"/>
    <property type="project" value="UniProtKB-SubCell"/>
</dbReference>
<evidence type="ECO:0000256" key="4">
    <source>
        <dbReference type="ARBA" id="ARBA00022692"/>
    </source>
</evidence>
<evidence type="ECO:0000256" key="9">
    <source>
        <dbReference type="ARBA" id="ARBA00023136"/>
    </source>
</evidence>
<dbReference type="FunFam" id="3.40.50.300:FF:000299">
    <property type="entry name" value="ABC transporter ATP-binding protein/permease"/>
    <property type="match status" value="1"/>
</dbReference>
<feature type="domain" description="ABC transporter" evidence="14">
    <location>
        <begin position="398"/>
        <end position="625"/>
    </location>
</feature>
<evidence type="ECO:0000313" key="17">
    <source>
        <dbReference type="Proteomes" id="UP000487350"/>
    </source>
</evidence>
<feature type="transmembrane region" description="Helical" evidence="13">
    <location>
        <begin position="193"/>
        <end position="214"/>
    </location>
</feature>
<evidence type="ECO:0000256" key="12">
    <source>
        <dbReference type="ARBA" id="ARBA00072252"/>
    </source>
</evidence>
<keyword evidence="8 13" id="KW-1133">Transmembrane helix</keyword>
<accession>A0A844ARY3</accession>
<feature type="transmembrane region" description="Helical" evidence="13">
    <location>
        <begin position="82"/>
        <end position="112"/>
    </location>
</feature>
<proteinExistence type="inferred from homology"/>
<dbReference type="GO" id="GO:0015421">
    <property type="term" value="F:ABC-type oligopeptide transporter activity"/>
    <property type="evidence" value="ECO:0007669"/>
    <property type="project" value="TreeGrafter"/>
</dbReference>